<keyword evidence="1" id="KW-0472">Membrane</keyword>
<dbReference type="RefSeq" id="WP_155042074.1">
    <property type="nucleotide sequence ID" value="NZ_WMIG01000026.1"/>
</dbReference>
<reference evidence="3 4" key="1">
    <citation type="submission" date="2019-11" db="EMBL/GenBank/DDBJ databases">
        <authorList>
            <person name="Dong K."/>
        </authorList>
    </citation>
    <scope>NUCLEOTIDE SEQUENCE [LARGE SCALE GENOMIC DNA]</scope>
    <source>
        <strain evidence="3 4">NBRC 112902</strain>
    </source>
</reference>
<proteinExistence type="predicted"/>
<name>A0A844HP29_9RHOB</name>
<evidence type="ECO:0000313" key="3">
    <source>
        <dbReference type="EMBL" id="MTH62123.1"/>
    </source>
</evidence>
<dbReference type="Proteomes" id="UP000449846">
    <property type="component" value="Unassembled WGS sequence"/>
</dbReference>
<feature type="transmembrane region" description="Helical" evidence="1">
    <location>
        <begin position="34"/>
        <end position="54"/>
    </location>
</feature>
<dbReference type="AlphaFoldDB" id="A0A844HP29"/>
<keyword evidence="1" id="KW-1133">Transmembrane helix</keyword>
<keyword evidence="2" id="KW-0732">Signal</keyword>
<keyword evidence="4" id="KW-1185">Reference proteome</keyword>
<comment type="caution">
    <text evidence="3">The sequence shown here is derived from an EMBL/GenBank/DDBJ whole genome shotgun (WGS) entry which is preliminary data.</text>
</comment>
<evidence type="ECO:0000256" key="1">
    <source>
        <dbReference type="SAM" id="Phobius"/>
    </source>
</evidence>
<feature type="signal peptide" evidence="2">
    <location>
        <begin position="1"/>
        <end position="24"/>
    </location>
</feature>
<protein>
    <submittedName>
        <fullName evidence="3">Uncharacterized protein</fullName>
    </submittedName>
</protein>
<feature type="chain" id="PRO_5033023527" evidence="2">
    <location>
        <begin position="25"/>
        <end position="165"/>
    </location>
</feature>
<gene>
    <name evidence="3" type="ORF">GL300_23270</name>
</gene>
<evidence type="ECO:0000256" key="2">
    <source>
        <dbReference type="SAM" id="SignalP"/>
    </source>
</evidence>
<sequence length="165" mass="16648">MKRFSPAALGVVVALATAPLAAFAAGQAFADQAVAWLAAAIATSLASAGSAVVAKVTGAYLDAKAREALKLALERGATVALGWLIDQAGSTALGRRVDTALDVVLSYVDRGNPGALARFGMALGGDERAHLRQMASIALAQAAQKADPAALGADLPTLLRKSLVK</sequence>
<organism evidence="3 4">
    <name type="scientific">Paracoccus litorisediminis</name>
    <dbReference type="NCBI Taxonomy" id="2006130"/>
    <lineage>
        <taxon>Bacteria</taxon>
        <taxon>Pseudomonadati</taxon>
        <taxon>Pseudomonadota</taxon>
        <taxon>Alphaproteobacteria</taxon>
        <taxon>Rhodobacterales</taxon>
        <taxon>Paracoccaceae</taxon>
        <taxon>Paracoccus</taxon>
    </lineage>
</organism>
<keyword evidence="1" id="KW-0812">Transmembrane</keyword>
<accession>A0A844HP29</accession>
<dbReference type="EMBL" id="WMIG01000026">
    <property type="protein sequence ID" value="MTH62123.1"/>
    <property type="molecule type" value="Genomic_DNA"/>
</dbReference>
<evidence type="ECO:0000313" key="4">
    <source>
        <dbReference type="Proteomes" id="UP000449846"/>
    </source>
</evidence>